<feature type="compositionally biased region" description="Polar residues" evidence="8">
    <location>
        <begin position="959"/>
        <end position="973"/>
    </location>
</feature>
<dbReference type="Gene3D" id="3.20.20.80">
    <property type="entry name" value="Glycosidases"/>
    <property type="match status" value="1"/>
</dbReference>
<gene>
    <name evidence="11" type="ORF">H9705_01375</name>
</gene>
<feature type="transmembrane region" description="Helical" evidence="9">
    <location>
        <begin position="1002"/>
        <end position="1021"/>
    </location>
</feature>
<dbReference type="PANTHER" id="PTHR31490">
    <property type="entry name" value="GLYCOSYL HYDROLASE"/>
    <property type="match status" value="1"/>
</dbReference>
<dbReference type="Pfam" id="PF00331">
    <property type="entry name" value="Glyco_hydro_10"/>
    <property type="match status" value="1"/>
</dbReference>
<evidence type="ECO:0000256" key="2">
    <source>
        <dbReference type="ARBA" id="ARBA00022737"/>
    </source>
</evidence>
<dbReference type="Proteomes" id="UP000823849">
    <property type="component" value="Unassembled WGS sequence"/>
</dbReference>
<dbReference type="EC" id="3.2.1.8" evidence="7"/>
<dbReference type="InterPro" id="IPR044846">
    <property type="entry name" value="GH10"/>
</dbReference>
<dbReference type="Gene3D" id="2.60.120.260">
    <property type="entry name" value="Galactose-binding domain-like"/>
    <property type="match status" value="2"/>
</dbReference>
<dbReference type="EMBL" id="DWWU01000007">
    <property type="protein sequence ID" value="HJC14465.1"/>
    <property type="molecule type" value="Genomic_DNA"/>
</dbReference>
<keyword evidence="2" id="KW-0677">Repeat</keyword>
<keyword evidence="5 7" id="KW-0326">Glycosidase</keyword>
<evidence type="ECO:0000256" key="6">
    <source>
        <dbReference type="ARBA" id="ARBA00023326"/>
    </source>
</evidence>
<comment type="caution">
    <text evidence="11">The sequence shown here is derived from an EMBL/GenBank/DDBJ whole genome shotgun (WGS) entry which is preliminary data.</text>
</comment>
<dbReference type="InterPro" id="IPR008979">
    <property type="entry name" value="Galactose-bd-like_sf"/>
</dbReference>
<evidence type="ECO:0000259" key="10">
    <source>
        <dbReference type="PROSITE" id="PS51760"/>
    </source>
</evidence>
<dbReference type="GO" id="GO:0030246">
    <property type="term" value="F:carbohydrate binding"/>
    <property type="evidence" value="ECO:0007669"/>
    <property type="project" value="InterPro"/>
</dbReference>
<comment type="catalytic activity">
    <reaction evidence="7">
        <text>Endohydrolysis of (1-&gt;4)-beta-D-xylosidic linkages in xylans.</text>
        <dbReference type="EC" id="3.2.1.8"/>
    </reaction>
</comment>
<sequence length="1024" mass="112520">MIKKGRRAGAYLLAAVMGVSLLNIPQTVWSSQETSVILSEDFEGTYYEFSARGATMEVTDGQNHTEGLEEGSGHAAYVTGRTDGWNGITKDVTEVLEAGNTYTISAWVQTEDAAKMVLSLENVSGGQTEYPWIDSADTVAGEWTELTGTYKVPDQMEKISLNLETNGDENKTKNFYADDISIVLTEKADDVPGENPGSEPETPEEGEPGDVEIPQELLYFSKSFEEGTESVEVRGTASVSATQEAAHDGSASLKVSGRGNQAWHGAVIDLSSRVRAGGTYLYSVWVYVPQETEFKLSTEKVSQAGEQSWDEMSVVTVPAGVWTQISGTYQPGSEEFSGLKWNFETTDAGIGKEFYLDTVMFGAADASSYVEAPEEKDPEVDRTLAPLQSVYQNDFLIGNVYNPSSLQGTEREMLLYHFNAITPENLMKPDAMQPSEGNFGFAPADAMVQFAEENNLAVVGHTFAWHQQTPGWMAENCTREEAIEHLRTHIQTVASRYSGQLIAWDVVNEAILDGVKLPENGDWKQCLRQGAWYQAIGDDYIELAFQFAHEADPEARLYYNDYNLNDQNKAEIVAAMFKDLKSRGIPVDGIGMQSHYNVNLASAAVERSIELFEEAGAEISVTELDVTVNGASSSGLTEEQEIAQAQVYAELFQIYREHADSIARVTFWGIDDAHSWRSESFPCLFRRDYSPKQAYYAVIDPDGYLEEHPRDEIPEPKEITAAYGTPQIDGVADEIWETSESAPVNLMTMAWQGAVGTVRTLWDEHAVYVLFDVQDSVLNADSVNAHEQDSVEIFIDENNGKTPYYEEDDGQFRVSFENVVSYGSNGEKEGFASAVSLTDSGYLVEMKIPVDRTLQEKDVIGFEAQINDSNERGERISIAKFNDSTDNSWQSTQYWGVLTTSAKQGEETPDPTPTETPDPTPTETPDPNPTETPDPTPTDTPKPTLPGTAEPVPTDTPKPGTSQTPGSTQNGGQKTDKLSDAAENPTDTKKTSSPRTGDQTQAAVYVFLVLVALSGITVLTVKKR</sequence>
<evidence type="ECO:0000256" key="4">
    <source>
        <dbReference type="ARBA" id="ARBA00023277"/>
    </source>
</evidence>
<dbReference type="CDD" id="cd00005">
    <property type="entry name" value="CBM9_like_1"/>
    <property type="match status" value="1"/>
</dbReference>
<evidence type="ECO:0000313" key="12">
    <source>
        <dbReference type="Proteomes" id="UP000823849"/>
    </source>
</evidence>
<evidence type="ECO:0000256" key="1">
    <source>
        <dbReference type="ARBA" id="ARBA00007495"/>
    </source>
</evidence>
<reference evidence="11" key="2">
    <citation type="submission" date="2021-04" db="EMBL/GenBank/DDBJ databases">
        <authorList>
            <person name="Gilroy R."/>
        </authorList>
    </citation>
    <scope>NUCLEOTIDE SEQUENCE</scope>
    <source>
        <strain evidence="11">CHK185-5351</strain>
    </source>
</reference>
<dbReference type="GO" id="GO:0031176">
    <property type="term" value="F:endo-1,4-beta-xylanase activity"/>
    <property type="evidence" value="ECO:0007669"/>
    <property type="project" value="UniProtKB-EC"/>
</dbReference>
<feature type="compositionally biased region" description="Basic and acidic residues" evidence="8">
    <location>
        <begin position="974"/>
        <end position="990"/>
    </location>
</feature>
<evidence type="ECO:0000313" key="11">
    <source>
        <dbReference type="EMBL" id="HJC14465.1"/>
    </source>
</evidence>
<keyword evidence="3 7" id="KW-0378">Hydrolase</keyword>
<reference evidence="11" key="1">
    <citation type="journal article" date="2021" name="PeerJ">
        <title>Extensive microbial diversity within the chicken gut microbiome revealed by metagenomics and culture.</title>
        <authorList>
            <person name="Gilroy R."/>
            <person name="Ravi A."/>
            <person name="Getino M."/>
            <person name="Pursley I."/>
            <person name="Horton D.L."/>
            <person name="Alikhan N.F."/>
            <person name="Baker D."/>
            <person name="Gharbi K."/>
            <person name="Hall N."/>
            <person name="Watson M."/>
            <person name="Adriaenssens E.M."/>
            <person name="Foster-Nyarko E."/>
            <person name="Jarju S."/>
            <person name="Secka A."/>
            <person name="Antonio M."/>
            <person name="Oren A."/>
            <person name="Chaudhuri R.R."/>
            <person name="La Ragione R."/>
            <person name="Hildebrand F."/>
            <person name="Pallen M.J."/>
        </authorList>
    </citation>
    <scope>NUCLEOTIDE SEQUENCE</scope>
    <source>
        <strain evidence="11">CHK185-5351</strain>
    </source>
</reference>
<keyword evidence="4 7" id="KW-0119">Carbohydrate metabolism</keyword>
<evidence type="ECO:0000256" key="5">
    <source>
        <dbReference type="ARBA" id="ARBA00023295"/>
    </source>
</evidence>
<dbReference type="PANTHER" id="PTHR31490:SF90">
    <property type="entry name" value="ENDO-1,4-BETA-XYLANASE A"/>
    <property type="match status" value="1"/>
</dbReference>
<dbReference type="InterPro" id="IPR010502">
    <property type="entry name" value="Carb-bd_dom_fam9"/>
</dbReference>
<dbReference type="SUPFAM" id="SSF49344">
    <property type="entry name" value="CBD9-like"/>
    <property type="match status" value="1"/>
</dbReference>
<keyword evidence="9" id="KW-0472">Membrane</keyword>
<feature type="compositionally biased region" description="Polar residues" evidence="8">
    <location>
        <begin position="991"/>
        <end position="1000"/>
    </location>
</feature>
<feature type="compositionally biased region" description="Acidic residues" evidence="8">
    <location>
        <begin position="201"/>
        <end position="210"/>
    </location>
</feature>
<dbReference type="SMART" id="SM00633">
    <property type="entry name" value="Glyco_10"/>
    <property type="match status" value="1"/>
</dbReference>
<comment type="similarity">
    <text evidence="1 7">Belongs to the glycosyl hydrolase 10 (cellulase F) family.</text>
</comment>
<evidence type="ECO:0000256" key="7">
    <source>
        <dbReference type="RuleBase" id="RU361174"/>
    </source>
</evidence>
<feature type="region of interest" description="Disordered" evidence="8">
    <location>
        <begin position="902"/>
        <end position="1000"/>
    </location>
</feature>
<dbReference type="Gene3D" id="2.60.40.1190">
    <property type="match status" value="1"/>
</dbReference>
<dbReference type="GO" id="GO:0045493">
    <property type="term" value="P:xylan catabolic process"/>
    <property type="evidence" value="ECO:0007669"/>
    <property type="project" value="UniProtKB-KW"/>
</dbReference>
<proteinExistence type="inferred from homology"/>
<evidence type="ECO:0000256" key="8">
    <source>
        <dbReference type="SAM" id="MobiDB-lite"/>
    </source>
</evidence>
<evidence type="ECO:0000256" key="3">
    <source>
        <dbReference type="ARBA" id="ARBA00022801"/>
    </source>
</evidence>
<dbReference type="SUPFAM" id="SSF51445">
    <property type="entry name" value="(Trans)glycosidases"/>
    <property type="match status" value="1"/>
</dbReference>
<feature type="compositionally biased region" description="Pro residues" evidence="8">
    <location>
        <begin position="910"/>
        <end position="944"/>
    </location>
</feature>
<organism evidence="11 12">
    <name type="scientific">Candidatus Fusicatenibacter intestinigallinarum</name>
    <dbReference type="NCBI Taxonomy" id="2838598"/>
    <lineage>
        <taxon>Bacteria</taxon>
        <taxon>Bacillati</taxon>
        <taxon>Bacillota</taxon>
        <taxon>Clostridia</taxon>
        <taxon>Lachnospirales</taxon>
        <taxon>Lachnospiraceae</taxon>
        <taxon>Fusicatenibacter</taxon>
    </lineage>
</organism>
<keyword evidence="9" id="KW-1133">Transmembrane helix</keyword>
<keyword evidence="9" id="KW-0812">Transmembrane</keyword>
<dbReference type="InterPro" id="IPR001000">
    <property type="entry name" value="GH10_dom"/>
</dbReference>
<dbReference type="Pfam" id="PF02018">
    <property type="entry name" value="CBM_4_9"/>
    <property type="match status" value="2"/>
</dbReference>
<protein>
    <recommendedName>
        <fullName evidence="7">Beta-xylanase</fullName>
        <ecNumber evidence="7">3.2.1.8</ecNumber>
    </recommendedName>
</protein>
<dbReference type="PRINTS" id="PR00134">
    <property type="entry name" value="GLHYDRLASE10"/>
</dbReference>
<dbReference type="PROSITE" id="PS51760">
    <property type="entry name" value="GH10_2"/>
    <property type="match status" value="1"/>
</dbReference>
<dbReference type="SUPFAM" id="SSF49785">
    <property type="entry name" value="Galactose-binding domain-like"/>
    <property type="match status" value="2"/>
</dbReference>
<dbReference type="InterPro" id="IPR003305">
    <property type="entry name" value="CenC_carb-bd"/>
</dbReference>
<name>A0A9D2N8H8_9FIRM</name>
<dbReference type="Pfam" id="PF06452">
    <property type="entry name" value="CBM9_1"/>
    <property type="match status" value="1"/>
</dbReference>
<feature type="domain" description="GH10" evidence="10">
    <location>
        <begin position="381"/>
        <end position="701"/>
    </location>
</feature>
<accession>A0A9D2N8H8</accession>
<dbReference type="InterPro" id="IPR017853">
    <property type="entry name" value="GH"/>
</dbReference>
<keyword evidence="6 7" id="KW-0624">Polysaccharide degradation</keyword>
<evidence type="ECO:0000256" key="9">
    <source>
        <dbReference type="SAM" id="Phobius"/>
    </source>
</evidence>
<feature type="region of interest" description="Disordered" evidence="8">
    <location>
        <begin position="187"/>
        <end position="210"/>
    </location>
</feature>
<dbReference type="AlphaFoldDB" id="A0A9D2N8H8"/>